<evidence type="ECO:0000256" key="2">
    <source>
        <dbReference type="ARBA" id="ARBA00023315"/>
    </source>
</evidence>
<gene>
    <name evidence="4" type="ORF">Mterra_03502</name>
</gene>
<dbReference type="SMART" id="SM00563">
    <property type="entry name" value="PlsC"/>
    <property type="match status" value="1"/>
</dbReference>
<protein>
    <submittedName>
        <fullName evidence="4">1-acylglycerol-3-phosphate O-acyltransferase</fullName>
    </submittedName>
</protein>
<keyword evidence="2 4" id="KW-0012">Acyltransferase</keyword>
<dbReference type="SUPFAM" id="SSF69593">
    <property type="entry name" value="Glycerol-3-phosphate (1)-acyltransferase"/>
    <property type="match status" value="1"/>
</dbReference>
<reference evidence="4 5" key="1">
    <citation type="submission" date="2018-08" db="EMBL/GenBank/DDBJ databases">
        <title>Meiothermus terrae DSM 26712 genome sequencing project.</title>
        <authorList>
            <person name="Da Costa M.S."/>
            <person name="Albuquerque L."/>
            <person name="Raposo P."/>
            <person name="Froufe H.J.C."/>
            <person name="Barroso C.S."/>
            <person name="Egas C."/>
        </authorList>
    </citation>
    <scope>NUCLEOTIDE SEQUENCE [LARGE SCALE GENOMIC DNA]</scope>
    <source>
        <strain evidence="4 5">DSM 26712</strain>
    </source>
</reference>
<dbReference type="RefSeq" id="WP_119316401.1">
    <property type="nucleotide sequence ID" value="NZ_QXDL01000226.1"/>
</dbReference>
<dbReference type="Proteomes" id="UP000265715">
    <property type="component" value="Unassembled WGS sequence"/>
</dbReference>
<dbReference type="Pfam" id="PF01553">
    <property type="entry name" value="Acyltransferase"/>
    <property type="match status" value="1"/>
</dbReference>
<evidence type="ECO:0000256" key="1">
    <source>
        <dbReference type="ARBA" id="ARBA00022679"/>
    </source>
</evidence>
<feature type="domain" description="Phospholipid/glycerol acyltransferase" evidence="3">
    <location>
        <begin position="40"/>
        <end position="145"/>
    </location>
</feature>
<dbReference type="EMBL" id="QXDL01000226">
    <property type="protein sequence ID" value="RIH80490.1"/>
    <property type="molecule type" value="Genomic_DNA"/>
</dbReference>
<name>A0A399EC23_9DEIN</name>
<evidence type="ECO:0000313" key="5">
    <source>
        <dbReference type="Proteomes" id="UP000265715"/>
    </source>
</evidence>
<dbReference type="GO" id="GO:0003841">
    <property type="term" value="F:1-acylglycerol-3-phosphate O-acyltransferase activity"/>
    <property type="evidence" value="ECO:0007669"/>
    <property type="project" value="TreeGrafter"/>
</dbReference>
<dbReference type="PANTHER" id="PTHR10434:SF11">
    <property type="entry name" value="1-ACYL-SN-GLYCEROL-3-PHOSPHATE ACYLTRANSFERASE"/>
    <property type="match status" value="1"/>
</dbReference>
<dbReference type="AlphaFoldDB" id="A0A399EC23"/>
<dbReference type="OrthoDB" id="152799at2"/>
<proteinExistence type="predicted"/>
<dbReference type="PANTHER" id="PTHR10434">
    <property type="entry name" value="1-ACYL-SN-GLYCEROL-3-PHOSPHATE ACYLTRANSFERASE"/>
    <property type="match status" value="1"/>
</dbReference>
<keyword evidence="1 4" id="KW-0808">Transferase</keyword>
<sequence>MREDRPFARALRPVLRRMVYASLRRLRGVYLRGELPGGAVVLAANHHSFFDGYLAYALLQAHRRPGRVMVARENLEAFPLLRLLGALGTHELRAALRALREGESLALFPEGALRPQGGLGPLERGAAYFAARAGVPLVPLALRVYVRGWEHPEAYVLLGPPVEPATAALEAGLSRALSELDALHARTHPREALPGFRTLLRGARGVDERMARLSRLFRP</sequence>
<organism evidence="4 5">
    <name type="scientific">Calidithermus terrae</name>
    <dbReference type="NCBI Taxonomy" id="1408545"/>
    <lineage>
        <taxon>Bacteria</taxon>
        <taxon>Thermotogati</taxon>
        <taxon>Deinococcota</taxon>
        <taxon>Deinococci</taxon>
        <taxon>Thermales</taxon>
        <taxon>Thermaceae</taxon>
        <taxon>Calidithermus</taxon>
    </lineage>
</organism>
<dbReference type="GO" id="GO:0006654">
    <property type="term" value="P:phosphatidic acid biosynthetic process"/>
    <property type="evidence" value="ECO:0007669"/>
    <property type="project" value="TreeGrafter"/>
</dbReference>
<comment type="caution">
    <text evidence="4">The sequence shown here is derived from an EMBL/GenBank/DDBJ whole genome shotgun (WGS) entry which is preliminary data.</text>
</comment>
<evidence type="ECO:0000259" key="3">
    <source>
        <dbReference type="SMART" id="SM00563"/>
    </source>
</evidence>
<accession>A0A399EC23</accession>
<keyword evidence="5" id="KW-1185">Reference proteome</keyword>
<evidence type="ECO:0000313" key="4">
    <source>
        <dbReference type="EMBL" id="RIH80490.1"/>
    </source>
</evidence>
<dbReference type="CDD" id="cd07989">
    <property type="entry name" value="LPLAT_AGPAT-like"/>
    <property type="match status" value="1"/>
</dbReference>
<dbReference type="InterPro" id="IPR002123">
    <property type="entry name" value="Plipid/glycerol_acylTrfase"/>
</dbReference>